<reference evidence="1 2" key="1">
    <citation type="journal article" date="2012" name="Gene">
        <title>Sequence of Leptospira santarosai serovar Shermani genome and prediction of virulence-associated genes.</title>
        <authorList>
            <person name="Chou L.F."/>
            <person name="Chen Y.T."/>
            <person name="Lu C.W."/>
            <person name="Ko Y.C."/>
            <person name="Tang C.Y."/>
            <person name="Pan M.J."/>
            <person name="Tian Y.C."/>
            <person name="Chiu C.H."/>
            <person name="Hung C.C."/>
            <person name="Yang C.W."/>
        </authorList>
    </citation>
    <scope>NUCLEOTIDE SEQUENCE [LARGE SCALE GENOMIC DNA]</scope>
    <source>
        <strain evidence="1">LT 821</strain>
    </source>
</reference>
<protein>
    <submittedName>
        <fullName evidence="1">Uncharacterized protein</fullName>
    </submittedName>
</protein>
<dbReference type="Proteomes" id="UP000035800">
    <property type="component" value="Chromosome I"/>
</dbReference>
<name>A0A097ESQ4_9LEPT</name>
<dbReference type="AlphaFoldDB" id="A0A097ESQ4"/>
<dbReference type="KEGG" id="lst:LSS_22210"/>
<accession>A0A097ESQ4</accession>
<dbReference type="STRING" id="758847.LSS_22210"/>
<sequence>MPFHLEVKFSITYHTIFSKRPIVKMGHLTIKSKNKNFPIEFLRKTTVW</sequence>
<dbReference type="EMBL" id="CP006694">
    <property type="protein sequence ID" value="AIT10967.1"/>
    <property type="molecule type" value="Genomic_DNA"/>
</dbReference>
<proteinExistence type="predicted"/>
<organism evidence="1 2">
    <name type="scientific">Leptospira santarosai serovar Shermani str. LT 821</name>
    <dbReference type="NCBI Taxonomy" id="758847"/>
    <lineage>
        <taxon>Bacteria</taxon>
        <taxon>Pseudomonadati</taxon>
        <taxon>Spirochaetota</taxon>
        <taxon>Spirochaetia</taxon>
        <taxon>Leptospirales</taxon>
        <taxon>Leptospiraceae</taxon>
        <taxon>Leptospira</taxon>
    </lineage>
</organism>
<gene>
    <name evidence="1" type="ORF">LSS_22210</name>
</gene>
<reference evidence="1 2" key="2">
    <citation type="journal article" date="2014" name="Emerg. Microbes Infect.">
        <title>Potential impact on kidney infection: a whole-genome analysis of Leptospira santarosai serovar Shermani.</title>
        <authorList>
            <person name="Chou L.F."/>
            <person name="Chen T.W."/>
            <person name="Ko Y.C."/>
            <person name="Pan M.J."/>
            <person name="Tian Y.C."/>
            <person name="Chiu C.H."/>
            <person name="Tang P."/>
            <person name="Hung C.C."/>
            <person name="Yang C.W."/>
        </authorList>
    </citation>
    <scope>NUCLEOTIDE SEQUENCE</scope>
    <source>
        <strain evidence="1 2">LT 821</strain>
    </source>
</reference>
<evidence type="ECO:0000313" key="2">
    <source>
        <dbReference type="Proteomes" id="UP000035800"/>
    </source>
</evidence>
<evidence type="ECO:0000313" key="1">
    <source>
        <dbReference type="EMBL" id="AIT10967.1"/>
    </source>
</evidence>